<accession>A0A3M2RMJ8</accession>
<dbReference type="EMBL" id="NKUJ01000414">
    <property type="protein sequence ID" value="RMJ06454.1"/>
    <property type="molecule type" value="Genomic_DNA"/>
</dbReference>
<evidence type="ECO:0000313" key="3">
    <source>
        <dbReference type="EMBL" id="RMJ06454.1"/>
    </source>
</evidence>
<sequence>MPPKKRPYVPKTKGCYQCSRRRIHCDKTEPHCNKFSRHIAVLPFARGDRLVLDAVLTVSAFHIWLNRSPTTGFHSPSDITRANLQAPDPNQLYRRVISGLQQQPELESCSAERKHSILITILVLHVGVMVTGRSDFPMLFRMLESALAAMGGCETLGDGEVANFILPEVAKIRLYAAPLLSEESGLAVVSSQEHASRLFNCLTHHLSVYPEHSASFAFITDLVQQAINMYLTSSQLNAPSALDIADSITRVEHFKETLEAFPLGAPGEQVMVWASFVAAASCLLDEHMEFFEHVFMRHYMRSGFSNLVSGLEALRKIWSRKPDERWTLLMAGVHILVIVFSLQMFGMDIPENGDRIIDSRLYPWEKKSRERFHRDPEFSIEKLERIRNEKPKGVLQKAFLPSLVKSGDLSSFESFEVAFMALGLGLGAADTTHIST</sequence>
<dbReference type="OrthoDB" id="5386330at2759"/>
<dbReference type="Pfam" id="PF11951">
    <property type="entry name" value="Fungal_trans_2"/>
    <property type="match status" value="1"/>
</dbReference>
<dbReference type="STRING" id="2010991.A0A3M2RMJ8"/>
<dbReference type="PANTHER" id="PTHR37534:SF17">
    <property type="entry name" value="ZN(2)-C6 FUNGAL-TYPE DOMAIN-CONTAINING PROTEIN"/>
    <property type="match status" value="1"/>
</dbReference>
<dbReference type="InterPro" id="IPR001138">
    <property type="entry name" value="Zn2Cys6_DnaBD"/>
</dbReference>
<comment type="subcellular location">
    <subcellularLocation>
        <location evidence="1">Nucleus</location>
    </subcellularLocation>
</comment>
<organism evidence="3 4">
    <name type="scientific">Fusarium kuroshium</name>
    <dbReference type="NCBI Taxonomy" id="2010991"/>
    <lineage>
        <taxon>Eukaryota</taxon>
        <taxon>Fungi</taxon>
        <taxon>Dikarya</taxon>
        <taxon>Ascomycota</taxon>
        <taxon>Pezizomycotina</taxon>
        <taxon>Sordariomycetes</taxon>
        <taxon>Hypocreomycetidae</taxon>
        <taxon>Hypocreales</taxon>
        <taxon>Nectriaceae</taxon>
        <taxon>Fusarium</taxon>
        <taxon>Fusarium solani species complex</taxon>
    </lineage>
</organism>
<dbReference type="PANTHER" id="PTHR37534">
    <property type="entry name" value="TRANSCRIPTIONAL ACTIVATOR PROTEIN UGA3"/>
    <property type="match status" value="1"/>
</dbReference>
<evidence type="ECO:0008006" key="5">
    <source>
        <dbReference type="Google" id="ProtNLM"/>
    </source>
</evidence>
<keyword evidence="4" id="KW-1185">Reference proteome</keyword>
<name>A0A3M2RMJ8_9HYPO</name>
<dbReference type="AlphaFoldDB" id="A0A3M2RMJ8"/>
<dbReference type="GO" id="GO:0008270">
    <property type="term" value="F:zinc ion binding"/>
    <property type="evidence" value="ECO:0007669"/>
    <property type="project" value="InterPro"/>
</dbReference>
<dbReference type="InterPro" id="IPR021858">
    <property type="entry name" value="Fun_TF"/>
</dbReference>
<reference evidence="3 4" key="1">
    <citation type="submission" date="2017-06" db="EMBL/GenBank/DDBJ databases">
        <title>Comparative genomic analysis of Ambrosia Fusariam Clade fungi.</title>
        <authorList>
            <person name="Stajich J.E."/>
            <person name="Carrillo J."/>
            <person name="Kijimoto T."/>
            <person name="Eskalen A."/>
            <person name="O'Donnell K."/>
            <person name="Kasson M."/>
        </authorList>
    </citation>
    <scope>NUCLEOTIDE SEQUENCE [LARGE SCALE GENOMIC DNA]</scope>
    <source>
        <strain evidence="3">UCR3666</strain>
    </source>
</reference>
<dbReference type="GO" id="GO:0005634">
    <property type="term" value="C:nucleus"/>
    <property type="evidence" value="ECO:0007669"/>
    <property type="project" value="UniProtKB-SubCell"/>
</dbReference>
<evidence type="ECO:0000256" key="1">
    <source>
        <dbReference type="ARBA" id="ARBA00004123"/>
    </source>
</evidence>
<evidence type="ECO:0000256" key="2">
    <source>
        <dbReference type="ARBA" id="ARBA00023242"/>
    </source>
</evidence>
<dbReference type="GO" id="GO:0000981">
    <property type="term" value="F:DNA-binding transcription factor activity, RNA polymerase II-specific"/>
    <property type="evidence" value="ECO:0007669"/>
    <property type="project" value="InterPro"/>
</dbReference>
<comment type="caution">
    <text evidence="3">The sequence shown here is derived from an EMBL/GenBank/DDBJ whole genome shotgun (WGS) entry which is preliminary data.</text>
</comment>
<keyword evidence="2" id="KW-0539">Nucleus</keyword>
<dbReference type="GO" id="GO:0045944">
    <property type="term" value="P:positive regulation of transcription by RNA polymerase II"/>
    <property type="evidence" value="ECO:0007669"/>
    <property type="project" value="TreeGrafter"/>
</dbReference>
<dbReference type="CDD" id="cd00067">
    <property type="entry name" value="GAL4"/>
    <property type="match status" value="1"/>
</dbReference>
<proteinExistence type="predicted"/>
<evidence type="ECO:0000313" key="4">
    <source>
        <dbReference type="Proteomes" id="UP000277212"/>
    </source>
</evidence>
<gene>
    <name evidence="3" type="ORF">CDV36_013956</name>
</gene>
<dbReference type="Proteomes" id="UP000277212">
    <property type="component" value="Unassembled WGS sequence"/>
</dbReference>
<protein>
    <recommendedName>
        <fullName evidence="5">Zn(2)-C6 fungal-type domain-containing protein</fullName>
    </recommendedName>
</protein>
<dbReference type="GO" id="GO:0000976">
    <property type="term" value="F:transcription cis-regulatory region binding"/>
    <property type="evidence" value="ECO:0007669"/>
    <property type="project" value="TreeGrafter"/>
</dbReference>